<gene>
    <name evidence="5" type="ORF">ECRASSUSDP1_LOCUS17128</name>
</gene>
<dbReference type="SUPFAM" id="SSF54001">
    <property type="entry name" value="Cysteine proteinases"/>
    <property type="match status" value="1"/>
</dbReference>
<keyword evidence="6" id="KW-1185">Reference proteome</keyword>
<dbReference type="PROSITE" id="PS00639">
    <property type="entry name" value="THIOL_PROTEASE_HIS"/>
    <property type="match status" value="1"/>
</dbReference>
<name>A0AAD1XNB6_EUPCR</name>
<evidence type="ECO:0000256" key="3">
    <source>
        <dbReference type="SAM" id="SignalP"/>
    </source>
</evidence>
<protein>
    <recommendedName>
        <fullName evidence="4">Peptidase C1A papain C-terminal domain-containing protein</fullName>
    </recommendedName>
</protein>
<dbReference type="EMBL" id="CAMPGE010017268">
    <property type="protein sequence ID" value="CAI2375764.1"/>
    <property type="molecule type" value="Genomic_DNA"/>
</dbReference>
<feature type="chain" id="PRO_5042135552" description="Peptidase C1A papain C-terminal domain-containing protein" evidence="3">
    <location>
        <begin position="17"/>
        <end position="305"/>
    </location>
</feature>
<evidence type="ECO:0000256" key="1">
    <source>
        <dbReference type="ARBA" id="ARBA00008455"/>
    </source>
</evidence>
<dbReference type="GO" id="GO:0008234">
    <property type="term" value="F:cysteine-type peptidase activity"/>
    <property type="evidence" value="ECO:0007669"/>
    <property type="project" value="InterPro"/>
</dbReference>
<dbReference type="InterPro" id="IPR025660">
    <property type="entry name" value="Pept_his_AS"/>
</dbReference>
<dbReference type="Proteomes" id="UP001295684">
    <property type="component" value="Unassembled WGS sequence"/>
</dbReference>
<evidence type="ECO:0000256" key="2">
    <source>
        <dbReference type="ARBA" id="ARBA00023145"/>
    </source>
</evidence>
<dbReference type="AlphaFoldDB" id="A0AAD1XNB6"/>
<dbReference type="InterPro" id="IPR013128">
    <property type="entry name" value="Peptidase_C1A"/>
</dbReference>
<dbReference type="InterPro" id="IPR038765">
    <property type="entry name" value="Papain-like_cys_pep_sf"/>
</dbReference>
<feature type="signal peptide" evidence="3">
    <location>
        <begin position="1"/>
        <end position="16"/>
    </location>
</feature>
<evidence type="ECO:0000313" key="5">
    <source>
        <dbReference type="EMBL" id="CAI2375764.1"/>
    </source>
</evidence>
<dbReference type="PANTHER" id="PTHR12411">
    <property type="entry name" value="CYSTEINE PROTEASE FAMILY C1-RELATED"/>
    <property type="match status" value="1"/>
</dbReference>
<dbReference type="Gene3D" id="3.90.70.10">
    <property type="entry name" value="Cysteine proteinases"/>
    <property type="match status" value="1"/>
</dbReference>
<evidence type="ECO:0000313" key="6">
    <source>
        <dbReference type="Proteomes" id="UP001295684"/>
    </source>
</evidence>
<accession>A0AAD1XNB6</accession>
<dbReference type="SMART" id="SM00645">
    <property type="entry name" value="Pept_C1"/>
    <property type="match status" value="1"/>
</dbReference>
<dbReference type="InterPro" id="IPR000668">
    <property type="entry name" value="Peptidase_C1A_C"/>
</dbReference>
<reference evidence="5" key="1">
    <citation type="submission" date="2023-07" db="EMBL/GenBank/DDBJ databases">
        <authorList>
            <consortium name="AG Swart"/>
            <person name="Singh M."/>
            <person name="Singh A."/>
            <person name="Seah K."/>
            <person name="Emmerich C."/>
        </authorList>
    </citation>
    <scope>NUCLEOTIDE SEQUENCE</scope>
    <source>
        <strain evidence="5">DP1</strain>
    </source>
</reference>
<sequence length="305" mass="33858">MRLVLVALLLVSTALAWQAYAPGEGPFAHLSDDEFAEKYLMVVNDFDGLEAPSFDEEAFERAMGKNSGYDLRQAIPQCVSPIRDQAGCGGCWAFAITSTISDRECIENGLSDTRFFSPQHLIDCEDSKFAASGCRGADTQTAFKYTDVRYGGGLRLDTCYPYKSGTTGVPTTCKSNKCTSLDEEVRVFSSTNIQLWNDYDNIAMAQEIKEHGTIYMSMQVYSDFKSYKGGVYKIGAGAVPKGGHAIRVIGWGKDATDGYYWICANQWNETFGEKGYFRIGFNQYIGYKAGTADFDREIDSFVEFI</sequence>
<keyword evidence="2" id="KW-0865">Zymogen</keyword>
<dbReference type="Pfam" id="PF00112">
    <property type="entry name" value="Peptidase_C1"/>
    <property type="match status" value="1"/>
</dbReference>
<dbReference type="GO" id="GO:0006508">
    <property type="term" value="P:proteolysis"/>
    <property type="evidence" value="ECO:0007669"/>
    <property type="project" value="InterPro"/>
</dbReference>
<comment type="caution">
    <text evidence="5">The sequence shown here is derived from an EMBL/GenBank/DDBJ whole genome shotgun (WGS) entry which is preliminary data.</text>
</comment>
<feature type="domain" description="Peptidase C1A papain C-terminal" evidence="4">
    <location>
        <begin position="65"/>
        <end position="289"/>
    </location>
</feature>
<comment type="similarity">
    <text evidence="1">Belongs to the peptidase C1 family.</text>
</comment>
<dbReference type="PRINTS" id="PR00705">
    <property type="entry name" value="PAPAIN"/>
</dbReference>
<organism evidence="5 6">
    <name type="scientific">Euplotes crassus</name>
    <dbReference type="NCBI Taxonomy" id="5936"/>
    <lineage>
        <taxon>Eukaryota</taxon>
        <taxon>Sar</taxon>
        <taxon>Alveolata</taxon>
        <taxon>Ciliophora</taxon>
        <taxon>Intramacronucleata</taxon>
        <taxon>Spirotrichea</taxon>
        <taxon>Hypotrichia</taxon>
        <taxon>Euplotida</taxon>
        <taxon>Euplotidae</taxon>
        <taxon>Moneuplotes</taxon>
    </lineage>
</organism>
<evidence type="ECO:0000259" key="4">
    <source>
        <dbReference type="SMART" id="SM00645"/>
    </source>
</evidence>
<keyword evidence="3" id="KW-0732">Signal</keyword>
<proteinExistence type="inferred from homology"/>